<keyword evidence="12 17" id="KW-0472">Membrane</keyword>
<comment type="similarity">
    <text evidence="3">In the N-terminal section; belongs to the glycosyltransferase 51 family.</text>
</comment>
<dbReference type="GO" id="GO:0071555">
    <property type="term" value="P:cell wall organization"/>
    <property type="evidence" value="ECO:0007669"/>
    <property type="project" value="UniProtKB-KW"/>
</dbReference>
<dbReference type="GO" id="GO:0009252">
    <property type="term" value="P:peptidoglycan biosynthetic process"/>
    <property type="evidence" value="ECO:0007669"/>
    <property type="project" value="UniProtKB-KW"/>
</dbReference>
<evidence type="ECO:0000256" key="9">
    <source>
        <dbReference type="ARBA" id="ARBA00022801"/>
    </source>
</evidence>
<comment type="catalytic activity">
    <reaction evidence="15">
        <text>Preferential cleavage: (Ac)2-L-Lys-D-Ala-|-D-Ala. Also transpeptidation of peptidyl-alanyl moieties that are N-acyl substituents of D-alanine.</text>
        <dbReference type="EC" id="3.4.16.4"/>
    </reaction>
</comment>
<feature type="transmembrane region" description="Helical" evidence="17">
    <location>
        <begin position="29"/>
        <end position="51"/>
    </location>
</feature>
<dbReference type="SUPFAM" id="SSF53955">
    <property type="entry name" value="Lysozyme-like"/>
    <property type="match status" value="1"/>
</dbReference>
<protein>
    <submittedName>
        <fullName evidence="20">Penicillin-binding protein, 1A family</fullName>
    </submittedName>
</protein>
<dbReference type="STRING" id="201973.SAMN04488025_10557"/>
<dbReference type="AlphaFoldDB" id="A0A1I2LGZ3"/>
<evidence type="ECO:0000256" key="5">
    <source>
        <dbReference type="ARBA" id="ARBA00022645"/>
    </source>
</evidence>
<dbReference type="GO" id="GO:0008955">
    <property type="term" value="F:peptidoglycan glycosyltransferase activity"/>
    <property type="evidence" value="ECO:0007669"/>
    <property type="project" value="UniProtKB-EC"/>
</dbReference>
<evidence type="ECO:0000256" key="4">
    <source>
        <dbReference type="ARBA" id="ARBA00022475"/>
    </source>
</evidence>
<evidence type="ECO:0000256" key="15">
    <source>
        <dbReference type="ARBA" id="ARBA00034000"/>
    </source>
</evidence>
<dbReference type="GO" id="GO:0006508">
    <property type="term" value="P:proteolysis"/>
    <property type="evidence" value="ECO:0007669"/>
    <property type="project" value="UniProtKB-KW"/>
</dbReference>
<dbReference type="RefSeq" id="WP_092036137.1">
    <property type="nucleotide sequence ID" value="NZ_FOOK01000005.1"/>
</dbReference>
<evidence type="ECO:0000256" key="8">
    <source>
        <dbReference type="ARBA" id="ARBA00022679"/>
    </source>
</evidence>
<keyword evidence="21" id="KW-1185">Reference proteome</keyword>
<evidence type="ECO:0000256" key="11">
    <source>
        <dbReference type="ARBA" id="ARBA00022984"/>
    </source>
</evidence>
<dbReference type="InterPro" id="IPR012338">
    <property type="entry name" value="Beta-lactam/transpept-like"/>
</dbReference>
<evidence type="ECO:0000256" key="12">
    <source>
        <dbReference type="ARBA" id="ARBA00023136"/>
    </source>
</evidence>
<evidence type="ECO:0000256" key="1">
    <source>
        <dbReference type="ARBA" id="ARBA00004236"/>
    </source>
</evidence>
<comment type="similarity">
    <text evidence="2">In the C-terminal section; belongs to the transpeptidase family.</text>
</comment>
<evidence type="ECO:0000256" key="7">
    <source>
        <dbReference type="ARBA" id="ARBA00022676"/>
    </source>
</evidence>
<organism evidence="20 21">
    <name type="scientific">Planifilum fulgidum</name>
    <dbReference type="NCBI Taxonomy" id="201973"/>
    <lineage>
        <taxon>Bacteria</taxon>
        <taxon>Bacillati</taxon>
        <taxon>Bacillota</taxon>
        <taxon>Bacilli</taxon>
        <taxon>Bacillales</taxon>
        <taxon>Thermoactinomycetaceae</taxon>
        <taxon>Planifilum</taxon>
    </lineage>
</organism>
<dbReference type="NCBIfam" id="TIGR02074">
    <property type="entry name" value="PBP_1a_fam"/>
    <property type="match status" value="1"/>
</dbReference>
<evidence type="ECO:0000259" key="19">
    <source>
        <dbReference type="Pfam" id="PF00912"/>
    </source>
</evidence>
<keyword evidence="5" id="KW-0121">Carboxypeptidase</keyword>
<dbReference type="GO" id="GO:0009002">
    <property type="term" value="F:serine-type D-Ala-D-Ala carboxypeptidase activity"/>
    <property type="evidence" value="ECO:0007669"/>
    <property type="project" value="UniProtKB-EC"/>
</dbReference>
<dbReference type="Gene3D" id="3.40.710.10">
    <property type="entry name" value="DD-peptidase/beta-lactamase superfamily"/>
    <property type="match status" value="1"/>
</dbReference>
<evidence type="ECO:0000256" key="16">
    <source>
        <dbReference type="ARBA" id="ARBA00049902"/>
    </source>
</evidence>
<keyword evidence="8" id="KW-0808">Transferase</keyword>
<dbReference type="PANTHER" id="PTHR32282:SF11">
    <property type="entry name" value="PENICILLIN-BINDING PROTEIN 1B"/>
    <property type="match status" value="1"/>
</dbReference>
<keyword evidence="6" id="KW-0645">Protease</keyword>
<evidence type="ECO:0000313" key="20">
    <source>
        <dbReference type="EMBL" id="SFF78682.1"/>
    </source>
</evidence>
<evidence type="ECO:0000256" key="6">
    <source>
        <dbReference type="ARBA" id="ARBA00022670"/>
    </source>
</evidence>
<keyword evidence="10" id="KW-0133">Cell shape</keyword>
<keyword evidence="7" id="KW-0328">Glycosyltransferase</keyword>
<dbReference type="OrthoDB" id="9766909at2"/>
<evidence type="ECO:0000259" key="18">
    <source>
        <dbReference type="Pfam" id="PF00905"/>
    </source>
</evidence>
<keyword evidence="11" id="KW-0573">Peptidoglycan synthesis</keyword>
<keyword evidence="9" id="KW-0378">Hydrolase</keyword>
<dbReference type="InterPro" id="IPR036950">
    <property type="entry name" value="PBP_transglycosylase"/>
</dbReference>
<keyword evidence="13" id="KW-0511">Multifunctional enzyme</keyword>
<dbReference type="InterPro" id="IPR050396">
    <property type="entry name" value="Glycosyltr_51/Transpeptidase"/>
</dbReference>
<dbReference type="PANTHER" id="PTHR32282">
    <property type="entry name" value="BINDING PROTEIN TRANSPEPTIDASE, PUTATIVE-RELATED"/>
    <property type="match status" value="1"/>
</dbReference>
<dbReference type="EMBL" id="FOOK01000005">
    <property type="protein sequence ID" value="SFF78682.1"/>
    <property type="molecule type" value="Genomic_DNA"/>
</dbReference>
<name>A0A1I2LGZ3_9BACL</name>
<evidence type="ECO:0000256" key="3">
    <source>
        <dbReference type="ARBA" id="ARBA00007739"/>
    </source>
</evidence>
<dbReference type="Pfam" id="PF00905">
    <property type="entry name" value="Transpeptidase"/>
    <property type="match status" value="1"/>
</dbReference>
<feature type="domain" description="Penicillin-binding protein transpeptidase" evidence="18">
    <location>
        <begin position="336"/>
        <end position="582"/>
    </location>
</feature>
<dbReference type="Proteomes" id="UP000198661">
    <property type="component" value="Unassembled WGS sequence"/>
</dbReference>
<dbReference type="GO" id="GO:0005886">
    <property type="term" value="C:plasma membrane"/>
    <property type="evidence" value="ECO:0007669"/>
    <property type="project" value="UniProtKB-SubCell"/>
</dbReference>
<keyword evidence="17" id="KW-1133">Transmembrane helix</keyword>
<dbReference type="Pfam" id="PF00912">
    <property type="entry name" value="Transgly"/>
    <property type="match status" value="1"/>
</dbReference>
<evidence type="ECO:0000256" key="17">
    <source>
        <dbReference type="SAM" id="Phobius"/>
    </source>
</evidence>
<reference evidence="21" key="1">
    <citation type="submission" date="2016-10" db="EMBL/GenBank/DDBJ databases">
        <authorList>
            <person name="Varghese N."/>
            <person name="Submissions S."/>
        </authorList>
    </citation>
    <scope>NUCLEOTIDE SEQUENCE [LARGE SCALE GENOMIC DNA]</scope>
    <source>
        <strain evidence="21">DSM 44945</strain>
    </source>
</reference>
<keyword evidence="17" id="KW-0812">Transmembrane</keyword>
<evidence type="ECO:0000256" key="10">
    <source>
        <dbReference type="ARBA" id="ARBA00022960"/>
    </source>
</evidence>
<accession>A0A1I2LGZ3</accession>
<evidence type="ECO:0000256" key="13">
    <source>
        <dbReference type="ARBA" id="ARBA00023268"/>
    </source>
</evidence>
<evidence type="ECO:0000256" key="14">
    <source>
        <dbReference type="ARBA" id="ARBA00023316"/>
    </source>
</evidence>
<dbReference type="InterPro" id="IPR023346">
    <property type="entry name" value="Lysozyme-like_dom_sf"/>
</dbReference>
<dbReference type="InterPro" id="IPR001460">
    <property type="entry name" value="PCN-bd_Tpept"/>
</dbReference>
<dbReference type="Gene3D" id="1.10.3810.10">
    <property type="entry name" value="Biosynthetic peptidoglycan transglycosylase-like"/>
    <property type="match status" value="1"/>
</dbReference>
<feature type="domain" description="Glycosyl transferase family 51" evidence="19">
    <location>
        <begin position="72"/>
        <end position="247"/>
    </location>
</feature>
<keyword evidence="4" id="KW-1003">Cell membrane</keyword>
<dbReference type="GO" id="GO:0008658">
    <property type="term" value="F:penicillin binding"/>
    <property type="evidence" value="ECO:0007669"/>
    <property type="project" value="InterPro"/>
</dbReference>
<comment type="subcellular location">
    <subcellularLocation>
        <location evidence="1">Cell membrane</location>
    </subcellularLocation>
</comment>
<evidence type="ECO:0000256" key="2">
    <source>
        <dbReference type="ARBA" id="ARBA00007090"/>
    </source>
</evidence>
<proteinExistence type="inferred from homology"/>
<dbReference type="InterPro" id="IPR001264">
    <property type="entry name" value="Glyco_trans_51"/>
</dbReference>
<dbReference type="SUPFAM" id="SSF56601">
    <property type="entry name" value="beta-lactamase/transpeptidase-like"/>
    <property type="match status" value="1"/>
</dbReference>
<dbReference type="GO" id="GO:0008360">
    <property type="term" value="P:regulation of cell shape"/>
    <property type="evidence" value="ECO:0007669"/>
    <property type="project" value="UniProtKB-KW"/>
</dbReference>
<dbReference type="FunFam" id="1.10.3810.10:FF:000001">
    <property type="entry name" value="Penicillin-binding protein 1A"/>
    <property type="match status" value="1"/>
</dbReference>
<keyword evidence="14" id="KW-0961">Cell wall biogenesis/degradation</keyword>
<dbReference type="GO" id="GO:0030288">
    <property type="term" value="C:outer membrane-bounded periplasmic space"/>
    <property type="evidence" value="ECO:0007669"/>
    <property type="project" value="TreeGrafter"/>
</dbReference>
<sequence>MGDGMNQLPPDPTLEEIPAWRWLVRGKRLLKIAGILLLFLGGTLLVTLLYLKSRPLPPPDIPMTTKVYDIRGNLIDQLDRGEHRDPVQLGEVPRHLILATLAAEDQTFYDHFGLSLRGIARAALVNLREMRIVQGASTITQQLARNLYLTSDRTWSRKWKEAVLAVQLELHFSKDKILEMYLNEVYYGNGAYGIQRAAQTYFGKPAKRLTLGESAFLAGLPRGPKLYSPYTSMERAKRRQHAILDTMVRAGWITPSQAARAKAQPIALAPRPKPSPSKAPYFRDYIIQTAINRYGLRESELRGGGLRIYTTLDIKMQRQAEKAVKKYLGNKDGLQGALLAIDPKNGHIRAMVGGKDYQKSQYNRVFARRQPGSAFKPFLYLAALEKGFTPVTRLESKPTAFPYEGGIYRPANFRNQYAGRPITLREAIARSDNVYAVHTHFLIGRDRLMETARRLGFTSPLKPVPSLALGSIPVSPYEMTRAYAALAAGGVLTEPVAILRIEDAEGNTIAESRPDRRRVASEAETFVLTHLLRSVFESGGTGHRVKQIFPHPSAGKTGSTDWDGWLAGYTPDLAATVWVGYDRAKKLPHEEGRLAQMIWGTFMQRSLAGKSVRTFSVPDGVKGAYVDPETGHLATKRCPKVRWEYFVSGTEPKEYCPLHPSPEAEKKGGGSLWDWIRKWLPGL</sequence>
<evidence type="ECO:0000313" key="21">
    <source>
        <dbReference type="Proteomes" id="UP000198661"/>
    </source>
</evidence>
<gene>
    <name evidence="20" type="ORF">SAMN04488025_10557</name>
</gene>
<comment type="catalytic activity">
    <reaction evidence="16">
        <text>[GlcNAc-(1-&gt;4)-Mur2Ac(oyl-L-Ala-gamma-D-Glu-L-Lys-D-Ala-D-Ala)](n)-di-trans,octa-cis-undecaprenyl diphosphate + beta-D-GlcNAc-(1-&gt;4)-Mur2Ac(oyl-L-Ala-gamma-D-Glu-L-Lys-D-Ala-D-Ala)-di-trans,octa-cis-undecaprenyl diphosphate = [GlcNAc-(1-&gt;4)-Mur2Ac(oyl-L-Ala-gamma-D-Glu-L-Lys-D-Ala-D-Ala)](n+1)-di-trans,octa-cis-undecaprenyl diphosphate + di-trans,octa-cis-undecaprenyl diphosphate + H(+)</text>
        <dbReference type="Rhea" id="RHEA:23708"/>
        <dbReference type="Rhea" id="RHEA-COMP:9602"/>
        <dbReference type="Rhea" id="RHEA-COMP:9603"/>
        <dbReference type="ChEBI" id="CHEBI:15378"/>
        <dbReference type="ChEBI" id="CHEBI:58405"/>
        <dbReference type="ChEBI" id="CHEBI:60033"/>
        <dbReference type="ChEBI" id="CHEBI:78435"/>
        <dbReference type="EC" id="2.4.99.28"/>
    </reaction>
</comment>